<protein>
    <recommendedName>
        <fullName evidence="3">D-inositol 3-phosphate glycosyltransferase</fullName>
    </recommendedName>
</protein>
<proteinExistence type="predicted"/>
<gene>
    <name evidence="1" type="ORF">SAMN04489807_2506</name>
</gene>
<keyword evidence="2" id="KW-1185">Reference proteome</keyword>
<evidence type="ECO:0000313" key="2">
    <source>
        <dbReference type="Proteomes" id="UP000183750"/>
    </source>
</evidence>
<dbReference type="OrthoDB" id="9813214at2"/>
<dbReference type="EMBL" id="FNSQ01000005">
    <property type="protein sequence ID" value="SEB95757.1"/>
    <property type="molecule type" value="Genomic_DNA"/>
</dbReference>
<dbReference type="Proteomes" id="UP000183750">
    <property type="component" value="Unassembled WGS sequence"/>
</dbReference>
<dbReference type="Gene3D" id="3.40.50.2000">
    <property type="entry name" value="Glycogen Phosphorylase B"/>
    <property type="match status" value="1"/>
</dbReference>
<sequence>MRSLLILSFSDISADARVRKQVEAFSGRFEVTTCGYGPRPRGAHRHIALPEHTEVWRYSRRLLLTRRYALAYEQNEAIVAARKLLEGSAFDVIVANDVDAVPLALSLDPTYGVHADLHEFAPSQKSEMLRWRLFVAPFLAWICRRHVTRARSVTTVAAGIAEEYRRRFGITAEVVTNATPRADLVPTPTHRPLALVHSGACFRNRHLDLMLDAVQQSTTPLTLDLYLTPNDPVYLNELKVRADQTSNVRVHDAVPYDELVATLNDHDIGVFVLPPVNANYRWALPNKLFDFVQARLGVVIGPSPEMAAIVRAHGFGVVADDFSAASLTRIFDAMVPSDVEGFKDAADRAAASLSAEEQQRIWVEAVDRMLPSETTS</sequence>
<organism evidence="1 2">
    <name type="scientific">Microbacterium hydrocarbonoxydans</name>
    <dbReference type="NCBI Taxonomy" id="273678"/>
    <lineage>
        <taxon>Bacteria</taxon>
        <taxon>Bacillati</taxon>
        <taxon>Actinomycetota</taxon>
        <taxon>Actinomycetes</taxon>
        <taxon>Micrococcales</taxon>
        <taxon>Microbacteriaceae</taxon>
        <taxon>Microbacterium</taxon>
    </lineage>
</organism>
<evidence type="ECO:0008006" key="3">
    <source>
        <dbReference type="Google" id="ProtNLM"/>
    </source>
</evidence>
<name>A0A1H4NKK6_9MICO</name>
<dbReference type="SUPFAM" id="SSF53756">
    <property type="entry name" value="UDP-Glycosyltransferase/glycogen phosphorylase"/>
    <property type="match status" value="1"/>
</dbReference>
<evidence type="ECO:0000313" key="1">
    <source>
        <dbReference type="EMBL" id="SEB95757.1"/>
    </source>
</evidence>
<accession>A0A1H4NKK6</accession>
<dbReference type="RefSeq" id="WP_060927307.1">
    <property type="nucleotide sequence ID" value="NZ_FNSQ01000005.1"/>
</dbReference>
<dbReference type="AlphaFoldDB" id="A0A1H4NKK6"/>
<reference evidence="2" key="1">
    <citation type="submission" date="2016-10" db="EMBL/GenBank/DDBJ databases">
        <authorList>
            <person name="Varghese N."/>
            <person name="Submissions S."/>
        </authorList>
    </citation>
    <scope>NUCLEOTIDE SEQUENCE [LARGE SCALE GENOMIC DNA]</scope>
    <source>
        <strain evidence="2">DSM 16089</strain>
    </source>
</reference>